<evidence type="ECO:0000313" key="2">
    <source>
        <dbReference type="Proteomes" id="UP000246085"/>
    </source>
</evidence>
<name>A0A2U3Q944_9BRAD</name>
<dbReference type="KEGG" id="bvz:BRAD3257_7081"/>
<protein>
    <submittedName>
        <fullName evidence="1">Uncharacterized protein</fullName>
    </submittedName>
</protein>
<dbReference type="AlphaFoldDB" id="A0A2U3Q944"/>
<sequence>MTKRAVPSTVGDIVQQRRIDLAAAYRLLCRLSLKDSIDSHTLSAFPALKTFSCSQYVGALTACNRVTVQYNCGSFDDPFRLVINPAGFAMRAQSKSMRRGVGRLKTPRTAYERSTREDHCRNRHYGCDLG</sequence>
<gene>
    <name evidence="1" type="ORF">BRAD3257_7081</name>
</gene>
<evidence type="ECO:0000313" key="1">
    <source>
        <dbReference type="EMBL" id="SPP97917.1"/>
    </source>
</evidence>
<dbReference type="Proteomes" id="UP000246085">
    <property type="component" value="Chromosome BRAD3257"/>
</dbReference>
<proteinExistence type="predicted"/>
<dbReference type="EMBL" id="LS398110">
    <property type="protein sequence ID" value="SPP97917.1"/>
    <property type="molecule type" value="Genomic_DNA"/>
</dbReference>
<reference evidence="1 2" key="1">
    <citation type="submission" date="2018-03" db="EMBL/GenBank/DDBJ databases">
        <authorList>
            <person name="Gully D."/>
        </authorList>
    </citation>
    <scope>NUCLEOTIDE SEQUENCE [LARGE SCALE GENOMIC DNA]</scope>
    <source>
        <strain evidence="1">ORS3257</strain>
    </source>
</reference>
<organism evidence="1 2">
    <name type="scientific">Bradyrhizobium vignae</name>
    <dbReference type="NCBI Taxonomy" id="1549949"/>
    <lineage>
        <taxon>Bacteria</taxon>
        <taxon>Pseudomonadati</taxon>
        <taxon>Pseudomonadota</taxon>
        <taxon>Alphaproteobacteria</taxon>
        <taxon>Hyphomicrobiales</taxon>
        <taxon>Nitrobacteraceae</taxon>
        <taxon>Bradyrhizobium</taxon>
    </lineage>
</organism>
<accession>A0A2U3Q944</accession>